<dbReference type="EMBL" id="JAGFNK010001518">
    <property type="protein sequence ID" value="KAI9430787.1"/>
    <property type="molecule type" value="Genomic_DNA"/>
</dbReference>
<comment type="caution">
    <text evidence="1">The sequence shown here is derived from an EMBL/GenBank/DDBJ whole genome shotgun (WGS) entry which is preliminary data.</text>
</comment>
<dbReference type="Proteomes" id="UP001207468">
    <property type="component" value="Unassembled WGS sequence"/>
</dbReference>
<keyword evidence="2" id="KW-1185">Reference proteome</keyword>
<evidence type="ECO:0000313" key="1">
    <source>
        <dbReference type="EMBL" id="KAI9430787.1"/>
    </source>
</evidence>
<protein>
    <submittedName>
        <fullName evidence="1">OmpA/MotB domain-containing protein</fullName>
    </submittedName>
</protein>
<evidence type="ECO:0000313" key="2">
    <source>
        <dbReference type="Proteomes" id="UP001207468"/>
    </source>
</evidence>
<reference evidence="1" key="1">
    <citation type="submission" date="2021-03" db="EMBL/GenBank/DDBJ databases">
        <title>Evolutionary priming and transition to the ectomycorrhizal habit in an iconic lineage of mushroom-forming fungi: is preadaptation a requirement?</title>
        <authorList>
            <consortium name="DOE Joint Genome Institute"/>
            <person name="Looney B.P."/>
            <person name="Miyauchi S."/>
            <person name="Morin E."/>
            <person name="Drula E."/>
            <person name="Courty P.E."/>
            <person name="Chicoki N."/>
            <person name="Fauchery L."/>
            <person name="Kohler A."/>
            <person name="Kuo A."/>
            <person name="LaButti K."/>
            <person name="Pangilinan J."/>
            <person name="Lipzen A."/>
            <person name="Riley R."/>
            <person name="Andreopoulos W."/>
            <person name="He G."/>
            <person name="Johnson J."/>
            <person name="Barry K.W."/>
            <person name="Grigoriev I.V."/>
            <person name="Nagy L."/>
            <person name="Hibbett D."/>
            <person name="Henrissat B."/>
            <person name="Matheny P.B."/>
            <person name="Labbe J."/>
            <person name="Martin A.F."/>
        </authorList>
    </citation>
    <scope>NUCLEOTIDE SEQUENCE</scope>
    <source>
        <strain evidence="1">BPL698</strain>
    </source>
</reference>
<accession>A0ACC0TR71</accession>
<organism evidence="1 2">
    <name type="scientific">Russula earlei</name>
    <dbReference type="NCBI Taxonomy" id="71964"/>
    <lineage>
        <taxon>Eukaryota</taxon>
        <taxon>Fungi</taxon>
        <taxon>Dikarya</taxon>
        <taxon>Basidiomycota</taxon>
        <taxon>Agaricomycotina</taxon>
        <taxon>Agaricomycetes</taxon>
        <taxon>Russulales</taxon>
        <taxon>Russulaceae</taxon>
        <taxon>Russula</taxon>
    </lineage>
</organism>
<name>A0ACC0TR71_9AGAM</name>
<proteinExistence type="predicted"/>
<sequence length="508" mass="55522">MASKKYIFLAALFLFIEGASYAQTSTTDWGWNWKDTSKVPVQRMPQQNEFLNNQFPYPARPRDQWELGFSAGPSFIAGDIKGKAGLVGGISLRKALGHILSLRAGYWGTFNSGSPNGFQSTYAQAYKSQTHMGSLDVIVSLNTPSYYRANPKWNFYLLGGYDLIATQVKVQDASGNYHVWHGVGQSRTQENTITTFGGTSVNGRKSWTLLHGLSYGGGIALKVSDKINLGLEQRLTATMFGYDFLDGFKGGNGSDIFSFTTARLNINIGSSAKRVQPLWWLNPNNFAYSELNSPKHMKMPKVVLPDADGDGVTDQFDLEPNTPAGAPVDSHGVAKDTDGDGVPDYKDKELLTPQKCFPVNNDGVGTCPEPACCKENRDEIAKLKEQLEAQKPADLGSLPSIQFKPGSSKLSKEDEALLNSVADKMKANPNSKIKLIGYGASSKAAQQLSWERVNAVKKYLVEKQGISENRIIFTYGQEGDPNTVDIQSTTEDGPSTVPAPHPNLKSKH</sequence>
<gene>
    <name evidence="1" type="ORF">F5148DRAFT_1312508</name>
</gene>